<protein>
    <submittedName>
        <fullName evidence="4">SprT-like family protein</fullName>
    </submittedName>
</protein>
<evidence type="ECO:0000259" key="2">
    <source>
        <dbReference type="Pfam" id="PF10979"/>
    </source>
</evidence>
<dbReference type="InterPro" id="IPR006640">
    <property type="entry name" value="SprT-like_domain"/>
</dbReference>
<dbReference type="Pfam" id="PF10979">
    <property type="entry name" value="DUF2786"/>
    <property type="match status" value="1"/>
</dbReference>
<gene>
    <name evidence="4" type="ORF">SAMN02746065_109155</name>
</gene>
<dbReference type="AlphaFoldDB" id="A0A1W2BVA4"/>
<dbReference type="Pfam" id="PF23771">
    <property type="entry name" value="DUF7168"/>
    <property type="match status" value="1"/>
</dbReference>
<accession>A0A1W2BVA4</accession>
<dbReference type="EMBL" id="FWXY01000009">
    <property type="protein sequence ID" value="SMC76656.1"/>
    <property type="molecule type" value="Genomic_DNA"/>
</dbReference>
<name>A0A1W2BVA4_9BACT</name>
<dbReference type="STRING" id="1121400.SAMN02746065_109155"/>
<proteinExistence type="predicted"/>
<feature type="domain" description="DUF2786" evidence="2">
    <location>
        <begin position="144"/>
        <end position="181"/>
    </location>
</feature>
<evidence type="ECO:0000313" key="5">
    <source>
        <dbReference type="Proteomes" id="UP000192418"/>
    </source>
</evidence>
<feature type="domain" description="SprT-like" evidence="1">
    <location>
        <begin position="51"/>
        <end position="114"/>
    </location>
</feature>
<dbReference type="RefSeq" id="WP_084069061.1">
    <property type="nucleotide sequence ID" value="NZ_FWXY01000009.1"/>
</dbReference>
<keyword evidence="5" id="KW-1185">Reference proteome</keyword>
<dbReference type="Pfam" id="PF10263">
    <property type="entry name" value="SprT-like"/>
    <property type="match status" value="1"/>
</dbReference>
<dbReference type="OrthoDB" id="249404at2"/>
<evidence type="ECO:0000259" key="3">
    <source>
        <dbReference type="Pfam" id="PF23771"/>
    </source>
</evidence>
<evidence type="ECO:0000313" key="4">
    <source>
        <dbReference type="EMBL" id="SMC76656.1"/>
    </source>
</evidence>
<sequence length="381" mass="43989">MKEKRGNLQEKLEQEMLERLRFEWERIHYELGHTDHKLAARLTMPSIIIMDMKSCLGQWVNDIHEIRLSRSLLMNGRWDSICEVLRHEVAHQMAATFPEHEHRPPHGEIFQHCCIKRQANPRASGGYRTLEERIWENTPDEPDKIMGKVKKLMGLAASKNRFEAASAAAKANQFISRYNIDIINHDKPREFESIFITDPVLKRTQAAMFASMILKEFYFVQTVWVSSFMPQRGKVGYMLELTGTETNLKIADYVFHYILKYAESSWLEYKKNHPDCRSRSGYMTGVVAGFREKLASQKKKFMEQNRKKSDHAQDSDALICMEDSQLLHHFHMRHPRVAVKSISHSTASRSAYESGKEKGRHLNVAKAITSHGESTGGLISG</sequence>
<dbReference type="InterPro" id="IPR024498">
    <property type="entry name" value="DUF2786"/>
</dbReference>
<organism evidence="4 5">
    <name type="scientific">Desulfocicer vacuolatum DSM 3385</name>
    <dbReference type="NCBI Taxonomy" id="1121400"/>
    <lineage>
        <taxon>Bacteria</taxon>
        <taxon>Pseudomonadati</taxon>
        <taxon>Thermodesulfobacteriota</taxon>
        <taxon>Desulfobacteria</taxon>
        <taxon>Desulfobacterales</taxon>
        <taxon>Desulfobacteraceae</taxon>
        <taxon>Desulfocicer</taxon>
    </lineage>
</organism>
<evidence type="ECO:0000259" key="1">
    <source>
        <dbReference type="Pfam" id="PF10263"/>
    </source>
</evidence>
<feature type="domain" description="DUF7168" evidence="3">
    <location>
        <begin position="210"/>
        <end position="305"/>
    </location>
</feature>
<dbReference type="Proteomes" id="UP000192418">
    <property type="component" value="Unassembled WGS sequence"/>
</dbReference>
<dbReference type="InterPro" id="IPR055592">
    <property type="entry name" value="DUF7168"/>
</dbReference>
<dbReference type="GO" id="GO:0006950">
    <property type="term" value="P:response to stress"/>
    <property type="evidence" value="ECO:0007669"/>
    <property type="project" value="UniProtKB-ARBA"/>
</dbReference>
<reference evidence="4 5" key="1">
    <citation type="submission" date="2017-04" db="EMBL/GenBank/DDBJ databases">
        <authorList>
            <person name="Afonso C.L."/>
            <person name="Miller P.J."/>
            <person name="Scott M.A."/>
            <person name="Spackman E."/>
            <person name="Goraichik I."/>
            <person name="Dimitrov K.M."/>
            <person name="Suarez D.L."/>
            <person name="Swayne D.E."/>
        </authorList>
    </citation>
    <scope>NUCLEOTIDE SEQUENCE [LARGE SCALE GENOMIC DNA]</scope>
    <source>
        <strain evidence="4 5">DSM 3385</strain>
    </source>
</reference>